<dbReference type="PANTHER" id="PTHR22958:SF1">
    <property type="entry name" value="GLYCEROPHOSPHOCHOLINE PHOSPHODIESTERASE GPCPD1"/>
    <property type="match status" value="1"/>
</dbReference>
<evidence type="ECO:0000256" key="3">
    <source>
        <dbReference type="ARBA" id="ARBA00022801"/>
    </source>
</evidence>
<dbReference type="PROSITE" id="PS51704">
    <property type="entry name" value="GP_PDE"/>
    <property type="match status" value="1"/>
</dbReference>
<dbReference type="OrthoDB" id="1058301at2759"/>
<dbReference type="InterPro" id="IPR017946">
    <property type="entry name" value="PLC-like_Pdiesterase_TIM-brl"/>
</dbReference>
<evidence type="ECO:0000256" key="5">
    <source>
        <dbReference type="ARBA" id="ARBA00023157"/>
    </source>
</evidence>
<keyword evidence="3" id="KW-0378">Hydrolase</keyword>
<dbReference type="EMBL" id="MUJZ01035482">
    <property type="protein sequence ID" value="OTF76842.1"/>
    <property type="molecule type" value="Genomic_DNA"/>
</dbReference>
<evidence type="ECO:0000256" key="6">
    <source>
        <dbReference type="ARBA" id="ARBA00023239"/>
    </source>
</evidence>
<feature type="non-terminal residue" evidence="8">
    <location>
        <position position="1"/>
    </location>
</feature>
<dbReference type="GO" id="GO:0046872">
    <property type="term" value="F:metal ion binding"/>
    <property type="evidence" value="ECO:0007669"/>
    <property type="project" value="UniProtKB-KW"/>
</dbReference>
<evidence type="ECO:0000313" key="8">
    <source>
        <dbReference type="EMBL" id="OTF76842.1"/>
    </source>
</evidence>
<feature type="domain" description="GP-PDE" evidence="7">
    <location>
        <begin position="1"/>
        <end position="100"/>
    </location>
</feature>
<keyword evidence="6" id="KW-0456">Lyase</keyword>
<proteinExistence type="predicted"/>
<keyword evidence="4" id="KW-0460">Magnesium</keyword>
<keyword evidence="5" id="KW-1015">Disulfide bond</keyword>
<comment type="caution">
    <text evidence="8">The sequence shown here is derived from an EMBL/GenBank/DDBJ whole genome shotgun (WGS) entry which is preliminary data.</text>
</comment>
<dbReference type="GO" id="GO:0046475">
    <property type="term" value="P:glycerophospholipid catabolic process"/>
    <property type="evidence" value="ECO:0007669"/>
    <property type="project" value="TreeGrafter"/>
</dbReference>
<organism evidence="8 9">
    <name type="scientific">Euroglyphus maynei</name>
    <name type="common">Mayne's house dust mite</name>
    <dbReference type="NCBI Taxonomy" id="6958"/>
    <lineage>
        <taxon>Eukaryota</taxon>
        <taxon>Metazoa</taxon>
        <taxon>Ecdysozoa</taxon>
        <taxon>Arthropoda</taxon>
        <taxon>Chelicerata</taxon>
        <taxon>Arachnida</taxon>
        <taxon>Acari</taxon>
        <taxon>Acariformes</taxon>
        <taxon>Sarcoptiformes</taxon>
        <taxon>Astigmata</taxon>
        <taxon>Psoroptidia</taxon>
        <taxon>Analgoidea</taxon>
        <taxon>Pyroglyphidae</taxon>
        <taxon>Pyroglyphinae</taxon>
        <taxon>Euroglyphus</taxon>
    </lineage>
</organism>
<evidence type="ECO:0000259" key="7">
    <source>
        <dbReference type="PROSITE" id="PS51704"/>
    </source>
</evidence>
<dbReference type="Proteomes" id="UP000194236">
    <property type="component" value="Unassembled WGS sequence"/>
</dbReference>
<reference evidence="8 9" key="1">
    <citation type="submission" date="2017-03" db="EMBL/GenBank/DDBJ databases">
        <title>Genome Survey of Euroglyphus maynei.</title>
        <authorList>
            <person name="Arlian L.G."/>
            <person name="Morgan M.S."/>
            <person name="Rider S.D."/>
        </authorList>
    </citation>
    <scope>NUCLEOTIDE SEQUENCE [LARGE SCALE GENOMIC DNA]</scope>
    <source>
        <strain evidence="8">Arlian Lab</strain>
        <tissue evidence="8">Whole body</tissue>
    </source>
</reference>
<protein>
    <recommendedName>
        <fullName evidence="7">GP-PDE domain-containing protein</fullName>
    </recommendedName>
</protein>
<name>A0A1Y3B7L7_EURMA</name>
<comment type="catalytic activity">
    <reaction evidence="1">
        <text>an N-(acyl)-sphingosylphosphoethanolamine = an N-(acyl)-sphingosyl-1,3-cyclic phosphate + ethanolamine</text>
        <dbReference type="Rhea" id="RHEA:60648"/>
        <dbReference type="ChEBI" id="CHEBI:57603"/>
        <dbReference type="ChEBI" id="CHEBI:143891"/>
        <dbReference type="ChEBI" id="CHEBI:143892"/>
    </reaction>
</comment>
<dbReference type="AlphaFoldDB" id="A0A1Y3B7L7"/>
<dbReference type="InterPro" id="IPR051578">
    <property type="entry name" value="GDPD"/>
</dbReference>
<dbReference type="InterPro" id="IPR030395">
    <property type="entry name" value="GP_PDE_dom"/>
</dbReference>
<dbReference type="GO" id="GO:0016829">
    <property type="term" value="F:lyase activity"/>
    <property type="evidence" value="ECO:0007669"/>
    <property type="project" value="UniProtKB-KW"/>
</dbReference>
<accession>A0A1Y3B7L7</accession>
<evidence type="ECO:0000313" key="9">
    <source>
        <dbReference type="Proteomes" id="UP000194236"/>
    </source>
</evidence>
<dbReference type="Gene3D" id="3.20.20.190">
    <property type="entry name" value="Phosphatidylinositol (PI) phosphodiesterase"/>
    <property type="match status" value="1"/>
</dbReference>
<sequence>IRLKQNKYHVGFLTSAKPWSRDPRDFSIESAVAFVQSMMIKSIVPDANAILTSLENEQYKYIDYVKKRNIGLYLWGNRINNHQIVMNLLDNGVDLLIFDQ</sequence>
<keyword evidence="9" id="KW-1185">Reference proteome</keyword>
<dbReference type="PANTHER" id="PTHR22958">
    <property type="entry name" value="GLYCEROPHOSPHORYL DIESTER PHOSPHODIESTERASE"/>
    <property type="match status" value="1"/>
</dbReference>
<gene>
    <name evidence="8" type="ORF">BLA29_009544</name>
</gene>
<evidence type="ECO:0000256" key="2">
    <source>
        <dbReference type="ARBA" id="ARBA00022723"/>
    </source>
</evidence>
<dbReference type="GO" id="GO:0008081">
    <property type="term" value="F:phosphoric diester hydrolase activity"/>
    <property type="evidence" value="ECO:0007669"/>
    <property type="project" value="InterPro"/>
</dbReference>
<keyword evidence="2" id="KW-0479">Metal-binding</keyword>
<evidence type="ECO:0000256" key="1">
    <source>
        <dbReference type="ARBA" id="ARBA00000110"/>
    </source>
</evidence>
<evidence type="ECO:0000256" key="4">
    <source>
        <dbReference type="ARBA" id="ARBA00022842"/>
    </source>
</evidence>
<dbReference type="Pfam" id="PF03009">
    <property type="entry name" value="GDPD"/>
    <property type="match status" value="1"/>
</dbReference>